<protein>
    <submittedName>
        <fullName evidence="3">Uncharacterized protein</fullName>
    </submittedName>
</protein>
<evidence type="ECO:0000256" key="1">
    <source>
        <dbReference type="SAM" id="Phobius"/>
    </source>
</evidence>
<comment type="caution">
    <text evidence="3">The sequence shown here is derived from an EMBL/GenBank/DDBJ whole genome shotgun (WGS) entry which is preliminary data.</text>
</comment>
<keyword evidence="1" id="KW-0472">Membrane</keyword>
<evidence type="ECO:0000313" key="3">
    <source>
        <dbReference type="EMBL" id="KAL3765482.1"/>
    </source>
</evidence>
<feature type="signal peptide" evidence="2">
    <location>
        <begin position="1"/>
        <end position="18"/>
    </location>
</feature>
<keyword evidence="1" id="KW-1133">Transmembrane helix</keyword>
<keyword evidence="1" id="KW-0812">Transmembrane</keyword>
<keyword evidence="4" id="KW-1185">Reference proteome</keyword>
<dbReference type="EMBL" id="JALLPJ020001401">
    <property type="protein sequence ID" value="KAL3765482.1"/>
    <property type="molecule type" value="Genomic_DNA"/>
</dbReference>
<sequence>MVMRIAYLLLLVSIELRAFDLPAARSFNRLGNTNFRPEICSKLFRQNSAASSHGGMHRNSKQSFRLHSQNAVSNNNAIPNSYNTSMIKDYISLMRPITIIQAVCAYVVGLLVILRHNRVFSLSEIQINVLLSSLSIYLSLSLLEEFLKEMACGMLAILSMTLARISTDGISFVAWNGLNLLLMAGYAFGLQKILLIKNFICGWLAISPLIGASIVSRMSNVLDHSAINKLYKLAAIGFPLQVAREILKDIQDVDSDGGTKQTLQIYIGEANSKRVAYGKLH</sequence>
<evidence type="ECO:0000256" key="2">
    <source>
        <dbReference type="SAM" id="SignalP"/>
    </source>
</evidence>
<accession>A0ABD3MPU2</accession>
<organism evidence="3 4">
    <name type="scientific">Cyclotella atomus</name>
    <dbReference type="NCBI Taxonomy" id="382360"/>
    <lineage>
        <taxon>Eukaryota</taxon>
        <taxon>Sar</taxon>
        <taxon>Stramenopiles</taxon>
        <taxon>Ochrophyta</taxon>
        <taxon>Bacillariophyta</taxon>
        <taxon>Coscinodiscophyceae</taxon>
        <taxon>Thalassiosirophycidae</taxon>
        <taxon>Stephanodiscales</taxon>
        <taxon>Stephanodiscaceae</taxon>
        <taxon>Cyclotella</taxon>
    </lineage>
</organism>
<keyword evidence="2" id="KW-0732">Signal</keyword>
<evidence type="ECO:0000313" key="4">
    <source>
        <dbReference type="Proteomes" id="UP001530400"/>
    </source>
</evidence>
<gene>
    <name evidence="3" type="ORF">ACHAWO_009327</name>
</gene>
<proteinExistence type="predicted"/>
<feature type="transmembrane region" description="Helical" evidence="1">
    <location>
        <begin position="170"/>
        <end position="188"/>
    </location>
</feature>
<feature type="transmembrane region" description="Helical" evidence="1">
    <location>
        <begin position="93"/>
        <end position="114"/>
    </location>
</feature>
<dbReference type="Proteomes" id="UP001530400">
    <property type="component" value="Unassembled WGS sequence"/>
</dbReference>
<dbReference type="AlphaFoldDB" id="A0ABD3MPU2"/>
<reference evidence="3 4" key="1">
    <citation type="submission" date="2024-10" db="EMBL/GenBank/DDBJ databases">
        <title>Updated reference genomes for cyclostephanoid diatoms.</title>
        <authorList>
            <person name="Roberts W.R."/>
            <person name="Alverson A.J."/>
        </authorList>
    </citation>
    <scope>NUCLEOTIDE SEQUENCE [LARGE SCALE GENOMIC DNA]</scope>
    <source>
        <strain evidence="3 4">AJA010-31</strain>
    </source>
</reference>
<feature type="chain" id="PRO_5044886939" evidence="2">
    <location>
        <begin position="19"/>
        <end position="281"/>
    </location>
</feature>
<feature type="transmembrane region" description="Helical" evidence="1">
    <location>
        <begin position="194"/>
        <end position="215"/>
    </location>
</feature>
<name>A0ABD3MPU2_9STRA</name>